<feature type="signal peptide" evidence="1">
    <location>
        <begin position="1"/>
        <end position="17"/>
    </location>
</feature>
<dbReference type="GeneID" id="116547932"/>
<dbReference type="InterPro" id="IPR047138">
    <property type="entry name" value="RHPN1_2"/>
</dbReference>
<name>A0A6J3HHW0_SAPAP</name>
<keyword evidence="3" id="KW-1185">Reference proteome</keyword>
<reference evidence="4" key="1">
    <citation type="submission" date="2025-08" db="UniProtKB">
        <authorList>
            <consortium name="RefSeq"/>
        </authorList>
    </citation>
    <scope>IDENTIFICATION</scope>
    <source>
        <tissue evidence="4">Blood</tissue>
    </source>
</reference>
<keyword evidence="1" id="KW-0732">Signal</keyword>
<dbReference type="InterPro" id="IPR004328">
    <property type="entry name" value="BRO1_dom"/>
</dbReference>
<feature type="non-terminal residue" evidence="4">
    <location>
        <position position="230"/>
    </location>
</feature>
<dbReference type="Gene3D" id="1.25.40.280">
    <property type="entry name" value="alix/aip1 like domains"/>
    <property type="match status" value="1"/>
</dbReference>
<feature type="chain" id="PRO_5027017077" evidence="1">
    <location>
        <begin position="18"/>
        <end position="230"/>
    </location>
</feature>
<proteinExistence type="predicted"/>
<sequence>MSPAMLSVLVKMMLAQAQESVFEKISLPGIRNEFFMLVKVAQEAAKVGEVYQQLHAAMSQAPVKENIPYSWASLACVKAHHYAALAHYFTAILLIDHQVKPGTDVDHQEKCLSQLYHRMPEGLTPLATLKNGQQRRQLGACPPAPDMGPTWCPAGPAHRQPERGPGREGCSQPLWRFGFRSHEAQSPASGVFPGHVLTGSKAPRPPTVEPGLLPWSQDFEHLLGVHGAGL</sequence>
<dbReference type="AlphaFoldDB" id="A0A6J3HHW0"/>
<organism evidence="3 4">
    <name type="scientific">Sapajus apella</name>
    <name type="common">Brown-capped capuchin</name>
    <name type="synonym">Cebus apella</name>
    <dbReference type="NCBI Taxonomy" id="9515"/>
    <lineage>
        <taxon>Eukaryota</taxon>
        <taxon>Metazoa</taxon>
        <taxon>Chordata</taxon>
        <taxon>Craniata</taxon>
        <taxon>Vertebrata</taxon>
        <taxon>Euteleostomi</taxon>
        <taxon>Mammalia</taxon>
        <taxon>Eutheria</taxon>
        <taxon>Euarchontoglires</taxon>
        <taxon>Primates</taxon>
        <taxon>Haplorrhini</taxon>
        <taxon>Platyrrhini</taxon>
        <taxon>Cebidae</taxon>
        <taxon>Cebinae</taxon>
        <taxon>Sapajus</taxon>
    </lineage>
</organism>
<dbReference type="PROSITE" id="PS51180">
    <property type="entry name" value="BRO1"/>
    <property type="match status" value="1"/>
</dbReference>
<dbReference type="GO" id="GO:0051497">
    <property type="term" value="P:negative regulation of stress fiber assembly"/>
    <property type="evidence" value="ECO:0007669"/>
    <property type="project" value="TreeGrafter"/>
</dbReference>
<evidence type="ECO:0000256" key="1">
    <source>
        <dbReference type="SAM" id="SignalP"/>
    </source>
</evidence>
<dbReference type="PANTHER" id="PTHR23031">
    <property type="entry name" value="RHOPHILIN"/>
    <property type="match status" value="1"/>
</dbReference>
<dbReference type="InterPro" id="IPR038499">
    <property type="entry name" value="BRO1_sf"/>
</dbReference>
<accession>A0A6J3HHW0</accession>
<dbReference type="Proteomes" id="UP000504640">
    <property type="component" value="Unplaced"/>
</dbReference>
<feature type="domain" description="BRO1" evidence="2">
    <location>
        <begin position="1"/>
        <end position="215"/>
    </location>
</feature>
<evidence type="ECO:0000313" key="3">
    <source>
        <dbReference type="Proteomes" id="UP000504640"/>
    </source>
</evidence>
<gene>
    <name evidence="4" type="primary">LOC116547932</name>
</gene>
<dbReference type="RefSeq" id="XP_032129567.1">
    <property type="nucleotide sequence ID" value="XM_032273676.1"/>
</dbReference>
<dbReference type="Pfam" id="PF03097">
    <property type="entry name" value="BRO1"/>
    <property type="match status" value="1"/>
</dbReference>
<dbReference type="PANTHER" id="PTHR23031:SF5">
    <property type="entry name" value="RHOPHILIN-2-RELATED"/>
    <property type="match status" value="1"/>
</dbReference>
<evidence type="ECO:0000313" key="4">
    <source>
        <dbReference type="RefSeq" id="XP_032129567.1"/>
    </source>
</evidence>
<protein>
    <submittedName>
        <fullName evidence="4">Rhophilin-2-like</fullName>
    </submittedName>
</protein>
<evidence type="ECO:0000259" key="2">
    <source>
        <dbReference type="PROSITE" id="PS51180"/>
    </source>
</evidence>